<dbReference type="PANTHER" id="PTHR39087:SF2">
    <property type="entry name" value="UPF0104 MEMBRANE PROTEIN MJ1595"/>
    <property type="match status" value="1"/>
</dbReference>
<keyword evidence="3 6" id="KW-0812">Transmembrane</keyword>
<evidence type="ECO:0008006" key="8">
    <source>
        <dbReference type="Google" id="ProtNLM"/>
    </source>
</evidence>
<dbReference type="Pfam" id="PF03706">
    <property type="entry name" value="LPG_synthase_TM"/>
    <property type="match status" value="1"/>
</dbReference>
<dbReference type="GO" id="GO:0005886">
    <property type="term" value="C:plasma membrane"/>
    <property type="evidence" value="ECO:0007669"/>
    <property type="project" value="UniProtKB-SubCell"/>
</dbReference>
<protein>
    <recommendedName>
        <fullName evidence="8">Flippase-like domain-containing protein</fullName>
    </recommendedName>
</protein>
<evidence type="ECO:0000256" key="6">
    <source>
        <dbReference type="SAM" id="Phobius"/>
    </source>
</evidence>
<evidence type="ECO:0000313" key="7">
    <source>
        <dbReference type="EMBL" id="SVA40208.1"/>
    </source>
</evidence>
<gene>
    <name evidence="7" type="ORF">METZ01_LOCUS93062</name>
</gene>
<keyword evidence="4 6" id="KW-1133">Transmembrane helix</keyword>
<keyword evidence="5 6" id="KW-0472">Membrane</keyword>
<evidence type="ECO:0000256" key="4">
    <source>
        <dbReference type="ARBA" id="ARBA00022989"/>
    </source>
</evidence>
<feature type="transmembrane region" description="Helical" evidence="6">
    <location>
        <begin position="70"/>
        <end position="89"/>
    </location>
</feature>
<evidence type="ECO:0000256" key="2">
    <source>
        <dbReference type="ARBA" id="ARBA00022475"/>
    </source>
</evidence>
<comment type="subcellular location">
    <subcellularLocation>
        <location evidence="1">Cell membrane</location>
        <topology evidence="1">Multi-pass membrane protein</topology>
    </subcellularLocation>
</comment>
<reference evidence="7" key="1">
    <citation type="submission" date="2018-05" db="EMBL/GenBank/DDBJ databases">
        <authorList>
            <person name="Lanie J.A."/>
            <person name="Ng W.-L."/>
            <person name="Kazmierczak K.M."/>
            <person name="Andrzejewski T.M."/>
            <person name="Davidsen T.M."/>
            <person name="Wayne K.J."/>
            <person name="Tettelin H."/>
            <person name="Glass J.I."/>
            <person name="Rusch D."/>
            <person name="Podicherti R."/>
            <person name="Tsui H.-C.T."/>
            <person name="Winkler M.E."/>
        </authorList>
    </citation>
    <scope>NUCLEOTIDE SEQUENCE</scope>
</reference>
<dbReference type="PANTHER" id="PTHR39087">
    <property type="entry name" value="UPF0104 MEMBRANE PROTEIN MJ1595"/>
    <property type="match status" value="1"/>
</dbReference>
<feature type="transmembrane region" description="Helical" evidence="6">
    <location>
        <begin position="109"/>
        <end position="138"/>
    </location>
</feature>
<name>A0A381VKB5_9ZZZZ</name>
<sequence length="176" mass="18758">MRTFLRKYLGLFIALVLMIFFLRNVDFSGVANAIATARQGMIFLALLVLTLGYGIRAIRGQYLLSPLGEVTLGTALHSTMIGFAVNAILPGRVGELLRPYLLARREDLSTSAVVATVLVERVLDLVAILVIFGMSVVIFDPEFVTTNESLMAGIHTGASVAAGVAVVMLGFASIAA</sequence>
<evidence type="ECO:0000256" key="5">
    <source>
        <dbReference type="ARBA" id="ARBA00023136"/>
    </source>
</evidence>
<proteinExistence type="predicted"/>
<dbReference type="InterPro" id="IPR022791">
    <property type="entry name" value="L-PG_synthase/AglD"/>
</dbReference>
<dbReference type="EMBL" id="UINC01008947">
    <property type="protein sequence ID" value="SVA40208.1"/>
    <property type="molecule type" value="Genomic_DNA"/>
</dbReference>
<feature type="transmembrane region" description="Helical" evidence="6">
    <location>
        <begin position="150"/>
        <end position="175"/>
    </location>
</feature>
<feature type="non-terminal residue" evidence="7">
    <location>
        <position position="176"/>
    </location>
</feature>
<keyword evidence="2" id="KW-1003">Cell membrane</keyword>
<evidence type="ECO:0000256" key="3">
    <source>
        <dbReference type="ARBA" id="ARBA00022692"/>
    </source>
</evidence>
<dbReference type="AlphaFoldDB" id="A0A381VKB5"/>
<feature type="transmembrane region" description="Helical" evidence="6">
    <location>
        <begin position="41"/>
        <end position="58"/>
    </location>
</feature>
<accession>A0A381VKB5</accession>
<evidence type="ECO:0000256" key="1">
    <source>
        <dbReference type="ARBA" id="ARBA00004651"/>
    </source>
</evidence>
<organism evidence="7">
    <name type="scientific">marine metagenome</name>
    <dbReference type="NCBI Taxonomy" id="408172"/>
    <lineage>
        <taxon>unclassified sequences</taxon>
        <taxon>metagenomes</taxon>
        <taxon>ecological metagenomes</taxon>
    </lineage>
</organism>